<proteinExistence type="predicted"/>
<dbReference type="EMBL" id="JBEYBR010000023">
    <property type="protein sequence ID" value="MEU2122474.1"/>
    <property type="molecule type" value="Genomic_DNA"/>
</dbReference>
<protein>
    <submittedName>
        <fullName evidence="2">NAD(P)/FAD-dependent oxidoreductase</fullName>
        <ecNumber evidence="2">1.14.13.-</ecNumber>
    </submittedName>
</protein>
<keyword evidence="1 2" id="KW-0560">Oxidoreductase</keyword>
<name>A0ABV2X9A1_9NOCA</name>
<dbReference type="InterPro" id="IPR050982">
    <property type="entry name" value="Auxin_biosynth/cation_transpt"/>
</dbReference>
<evidence type="ECO:0000256" key="1">
    <source>
        <dbReference type="ARBA" id="ARBA00023002"/>
    </source>
</evidence>
<accession>A0ABV2X9A1</accession>
<dbReference type="PIRSF" id="PIRSF000332">
    <property type="entry name" value="FMO"/>
    <property type="match status" value="1"/>
</dbReference>
<dbReference type="Pfam" id="PF13738">
    <property type="entry name" value="Pyr_redox_3"/>
    <property type="match status" value="1"/>
</dbReference>
<dbReference type="Gene3D" id="3.50.50.60">
    <property type="entry name" value="FAD/NAD(P)-binding domain"/>
    <property type="match status" value="1"/>
</dbReference>
<dbReference type="PRINTS" id="PR00368">
    <property type="entry name" value="FADPNR"/>
</dbReference>
<dbReference type="PANTHER" id="PTHR43539">
    <property type="entry name" value="FLAVIN-BINDING MONOOXYGENASE-LIKE PROTEIN (AFU_ORTHOLOGUE AFUA_4G09220)"/>
    <property type="match status" value="1"/>
</dbReference>
<dbReference type="PANTHER" id="PTHR43539:SF78">
    <property type="entry name" value="FLAVIN-CONTAINING MONOOXYGENASE"/>
    <property type="match status" value="1"/>
</dbReference>
<dbReference type="InterPro" id="IPR000960">
    <property type="entry name" value="Flavin_mOase"/>
</dbReference>
<reference evidence="2 3" key="1">
    <citation type="submission" date="2024-06" db="EMBL/GenBank/DDBJ databases">
        <title>The Natural Products Discovery Center: Release of the First 8490 Sequenced Strains for Exploring Actinobacteria Biosynthetic Diversity.</title>
        <authorList>
            <person name="Kalkreuter E."/>
            <person name="Kautsar S.A."/>
            <person name="Yang D."/>
            <person name="Bader C.D."/>
            <person name="Teijaro C.N."/>
            <person name="Fluegel L."/>
            <person name="Davis C.M."/>
            <person name="Simpson J.R."/>
            <person name="Lauterbach L."/>
            <person name="Steele A.D."/>
            <person name="Gui C."/>
            <person name="Meng S."/>
            <person name="Li G."/>
            <person name="Viehrig K."/>
            <person name="Ye F."/>
            <person name="Su P."/>
            <person name="Kiefer A.F."/>
            <person name="Nichols A."/>
            <person name="Cepeda A.J."/>
            <person name="Yan W."/>
            <person name="Fan B."/>
            <person name="Jiang Y."/>
            <person name="Adhikari A."/>
            <person name="Zheng C.-J."/>
            <person name="Schuster L."/>
            <person name="Cowan T.M."/>
            <person name="Smanski M.J."/>
            <person name="Chevrette M.G."/>
            <person name="De Carvalho L.P.S."/>
            <person name="Shen B."/>
        </authorList>
    </citation>
    <scope>NUCLEOTIDE SEQUENCE [LARGE SCALE GENOMIC DNA]</scope>
    <source>
        <strain evidence="2 3">NPDC019434</strain>
    </source>
</reference>
<organism evidence="2 3">
    <name type="scientific">Nocardia niwae</name>
    <dbReference type="NCBI Taxonomy" id="626084"/>
    <lineage>
        <taxon>Bacteria</taxon>
        <taxon>Bacillati</taxon>
        <taxon>Actinomycetota</taxon>
        <taxon>Actinomycetes</taxon>
        <taxon>Mycobacteriales</taxon>
        <taxon>Nocardiaceae</taxon>
        <taxon>Nocardia</taxon>
    </lineage>
</organism>
<dbReference type="PRINTS" id="PR00469">
    <property type="entry name" value="PNDRDTASEII"/>
</dbReference>
<dbReference type="SUPFAM" id="SSF51905">
    <property type="entry name" value="FAD/NAD(P)-binding domain"/>
    <property type="match status" value="2"/>
</dbReference>
<dbReference type="RefSeq" id="WP_357991162.1">
    <property type="nucleotide sequence ID" value="NZ_JBEYBR010000023.1"/>
</dbReference>
<dbReference type="GO" id="GO:0016491">
    <property type="term" value="F:oxidoreductase activity"/>
    <property type="evidence" value="ECO:0007669"/>
    <property type="project" value="UniProtKB-KW"/>
</dbReference>
<gene>
    <name evidence="2" type="ORF">ABZ507_11710</name>
</gene>
<dbReference type="Proteomes" id="UP001550535">
    <property type="component" value="Unassembled WGS sequence"/>
</dbReference>
<keyword evidence="3" id="KW-1185">Reference proteome</keyword>
<evidence type="ECO:0000313" key="2">
    <source>
        <dbReference type="EMBL" id="MEU2122474.1"/>
    </source>
</evidence>
<comment type="caution">
    <text evidence="2">The sequence shown here is derived from an EMBL/GenBank/DDBJ whole genome shotgun (WGS) entry which is preliminary data.</text>
</comment>
<evidence type="ECO:0000313" key="3">
    <source>
        <dbReference type="Proteomes" id="UP001550535"/>
    </source>
</evidence>
<dbReference type="EC" id="1.14.13.-" evidence="2"/>
<sequence>MSDAIVIGAGQSGLAATHHLRRRGLTVTLIEAGPEPVGSWPRYYDSLTLFSPAAYSSLPGMPFPGDPDRYPHRDEVVDYLRRYAATLDADIRLGHRVDTVTHDGHTFTVHTDTEAVFAAPRLIAATGAFASPNIPSLPGQDTFTGKMLHASEYRAPHEYAGHHVIVVGAGNTAVQIAVELAAHATVTLATRQPVKYAPQRPLGKDLHFWFRITGFDTLPLGRFLIHPPTQPVLDTGRYRTALATGNPVRRPMFTHLDGDKAIWADGAHQPADTVILATGYRPHLPYLTDLGALTDHHTPRHRHGLSTTHPGLGYLGLEWQRTPSSNSLRGVGRDAQHLTRHLERLSTRPELGQPRR</sequence>
<dbReference type="InterPro" id="IPR036188">
    <property type="entry name" value="FAD/NAD-bd_sf"/>
</dbReference>